<evidence type="ECO:0000313" key="3">
    <source>
        <dbReference type="Proteomes" id="UP001347796"/>
    </source>
</evidence>
<dbReference type="SUPFAM" id="SSF52047">
    <property type="entry name" value="RNI-like"/>
    <property type="match status" value="1"/>
</dbReference>
<dbReference type="GO" id="GO:0005737">
    <property type="term" value="C:cytoplasm"/>
    <property type="evidence" value="ECO:0007669"/>
    <property type="project" value="TreeGrafter"/>
</dbReference>
<proteinExistence type="predicted"/>
<dbReference type="InterPro" id="IPR050694">
    <property type="entry name" value="LRRC14/PRAME"/>
</dbReference>
<keyword evidence="3" id="KW-1185">Reference proteome</keyword>
<dbReference type="InterPro" id="IPR032675">
    <property type="entry name" value="LRR_dom_sf"/>
</dbReference>
<evidence type="ECO:0000313" key="2">
    <source>
        <dbReference type="EMBL" id="KAK6165188.1"/>
    </source>
</evidence>
<name>A0AAN8G013_PATCE</name>
<dbReference type="Gene3D" id="3.80.10.10">
    <property type="entry name" value="Ribonuclease Inhibitor"/>
    <property type="match status" value="1"/>
</dbReference>
<dbReference type="AlphaFoldDB" id="A0AAN8G013"/>
<dbReference type="EMBL" id="JAZGQO010000025">
    <property type="protein sequence ID" value="KAK6165188.1"/>
    <property type="molecule type" value="Genomic_DNA"/>
</dbReference>
<dbReference type="Proteomes" id="UP001347796">
    <property type="component" value="Unassembled WGS sequence"/>
</dbReference>
<gene>
    <name evidence="2" type="ORF">SNE40_023630</name>
</gene>
<dbReference type="PANTHER" id="PTHR14224:SF37">
    <property type="entry name" value="LEUCINE-RICH REPEAT-CONTAINING PROTEIN 14"/>
    <property type="match status" value="1"/>
</dbReference>
<organism evidence="2 3">
    <name type="scientific">Patella caerulea</name>
    <name type="common">Rayed Mediterranean limpet</name>
    <dbReference type="NCBI Taxonomy" id="87958"/>
    <lineage>
        <taxon>Eukaryota</taxon>
        <taxon>Metazoa</taxon>
        <taxon>Spiralia</taxon>
        <taxon>Lophotrochozoa</taxon>
        <taxon>Mollusca</taxon>
        <taxon>Gastropoda</taxon>
        <taxon>Patellogastropoda</taxon>
        <taxon>Patelloidea</taxon>
        <taxon>Patellidae</taxon>
        <taxon>Patella</taxon>
    </lineage>
</organism>
<reference evidence="2 3" key="1">
    <citation type="submission" date="2024-01" db="EMBL/GenBank/DDBJ databases">
        <title>The genome of the rayed Mediterranean limpet Patella caerulea (Linnaeus, 1758).</title>
        <authorList>
            <person name="Anh-Thu Weber A."/>
            <person name="Halstead-Nussloch G."/>
        </authorList>
    </citation>
    <scope>NUCLEOTIDE SEQUENCE [LARGE SCALE GENOMIC DNA]</scope>
    <source>
        <strain evidence="2">AATW-2023a</strain>
        <tissue evidence="2">Whole specimen</tissue>
    </source>
</reference>
<evidence type="ECO:0000256" key="1">
    <source>
        <dbReference type="ARBA" id="ARBA00022737"/>
    </source>
</evidence>
<evidence type="ECO:0008006" key="4">
    <source>
        <dbReference type="Google" id="ProtNLM"/>
    </source>
</evidence>
<sequence length="541" mass="61075">MSNSSSALVWVDNYRGAFYPVDLTAEPAPIYSKYNKQSVKSLVNICCSYIVKDSTMTLEAIQVVPQGLCIPLMIEALFNNKDRAIEVLLAHWPMESFSLRLLAPNLFVSLLPLYNDAYLSDIVRRGMSYTTTLVHRFIQCLKNRHPTKLKYLDMTGYPTAEIVLYYLATHCLLAFNENRQQKLVEQYNDTVSYAASREDMDSDYPSLEAVESLLPDGCLVVKLDAFVTSESTFCELCKALKVSTFPGSKIRLCLQRLGATQLGAAAVNLILTQISGEHLTALQLRYNSLTCDDLVTLIPAIKRLKNLTSLDLACNNINFSSNFTPTQQISELLNCLPKLIRLDLSNNRVKCLLRRILCDMSQSLKYLRLAACGLRLNDLTYLSMSHHASGLQEVDLSSNGLSTATDILCSFFTAVKSSLMVLELEDCGLTNDQLQRFQTYISKMEKLMYLNLAQNTLSFQVLQDFTKYTASNPSVKCLRISYPQECYSDAEFSLDSLKVDTVNKLQEIINDVCKLHPRDKPLQLIFVELTDVEMEQTQYEI</sequence>
<accession>A0AAN8G013</accession>
<protein>
    <recommendedName>
        <fullName evidence="4">Leucine-rich repeat-containing protein 14</fullName>
    </recommendedName>
</protein>
<comment type="caution">
    <text evidence="2">The sequence shown here is derived from an EMBL/GenBank/DDBJ whole genome shotgun (WGS) entry which is preliminary data.</text>
</comment>
<dbReference type="PANTHER" id="PTHR14224">
    <property type="entry name" value="SIMILAR TO PREFERENTIALLY EXPRESSED ANTIGEN IN MELANOMA-LIKE 3"/>
    <property type="match status" value="1"/>
</dbReference>
<keyword evidence="1" id="KW-0677">Repeat</keyword>